<dbReference type="EMBL" id="JARBHA010000015">
    <property type="protein sequence ID" value="KAJ9680675.1"/>
    <property type="molecule type" value="Genomic_DNA"/>
</dbReference>
<evidence type="ECO:0000256" key="5">
    <source>
        <dbReference type="ARBA" id="ARBA00022801"/>
    </source>
</evidence>
<evidence type="ECO:0000256" key="6">
    <source>
        <dbReference type="ARBA" id="ARBA00022963"/>
    </source>
</evidence>
<sequence>MGLLINLGFLFLFLSKFMSPVGAPPGMFIFGDSLSDSGNNNFIPTLAKSNYPPYGIDFPQGPTGRFSNGKLAVDMIAEMLGLPFAPPFTDPSMSDPQIFQGVNYASAAAGILDETGKEYMGPIPLSKQIDNFRQTLPRIYSLFGQNASAMTSYLNKVLVMVSIGSNDYLNNYLRPDLYPTSSQYTPLAFSNLLVQQIAQQLVGLYNMGIRRFMVYALGPLGCTPNQLMGQNCNDRVNQMVMLFNSALRSLVIDLNLHLPASAVSYADVYGMVSDVLINPSPYGFSVTSQGCCGVENGRVQWSCIAGAAPCNNRNSYAFWDSLHPTEALNRIVAQRSFMGPQSDVYPFNIQQLVSI</sequence>
<reference evidence="9 10" key="1">
    <citation type="journal article" date="2023" name="BMC Biotechnol.">
        <title>Vitis rotundifolia cv Carlos genome sequencing.</title>
        <authorList>
            <person name="Huff M."/>
            <person name="Hulse-Kemp A."/>
            <person name="Scheffler B."/>
            <person name="Youngblood R."/>
            <person name="Simpson S."/>
            <person name="Babiker E."/>
            <person name="Staton M."/>
        </authorList>
    </citation>
    <scope>NUCLEOTIDE SEQUENCE [LARGE SCALE GENOMIC DNA]</scope>
    <source>
        <tissue evidence="9">Leaf</tissue>
    </source>
</reference>
<dbReference type="InterPro" id="IPR036514">
    <property type="entry name" value="SGNH_hydro_sf"/>
</dbReference>
<dbReference type="GO" id="GO:0016788">
    <property type="term" value="F:hydrolase activity, acting on ester bonds"/>
    <property type="evidence" value="ECO:0007669"/>
    <property type="project" value="InterPro"/>
</dbReference>
<keyword evidence="6" id="KW-0442">Lipid degradation</keyword>
<dbReference type="PANTHER" id="PTHR45650">
    <property type="entry name" value="GDSL-LIKE LIPASE/ACYLHYDROLASE-RELATED"/>
    <property type="match status" value="1"/>
</dbReference>
<evidence type="ECO:0000313" key="10">
    <source>
        <dbReference type="Proteomes" id="UP001168098"/>
    </source>
</evidence>
<keyword evidence="4 8" id="KW-0732">Signal</keyword>
<keyword evidence="3" id="KW-0964">Secreted</keyword>
<dbReference type="CDD" id="cd01837">
    <property type="entry name" value="SGNH_plant_lipase_like"/>
    <property type="match status" value="1"/>
</dbReference>
<keyword evidence="5" id="KW-0378">Hydrolase</keyword>
<evidence type="ECO:0000256" key="8">
    <source>
        <dbReference type="SAM" id="SignalP"/>
    </source>
</evidence>
<dbReference type="Pfam" id="PF00657">
    <property type="entry name" value="Lipase_GDSL"/>
    <property type="match status" value="1"/>
</dbReference>
<keyword evidence="7" id="KW-0443">Lipid metabolism</keyword>
<evidence type="ECO:0000256" key="7">
    <source>
        <dbReference type="ARBA" id="ARBA00023098"/>
    </source>
</evidence>
<dbReference type="PANTHER" id="PTHR45650:SF55">
    <property type="entry name" value="GDSL ESTERASE_LIPASE"/>
    <property type="match status" value="1"/>
</dbReference>
<evidence type="ECO:0000313" key="9">
    <source>
        <dbReference type="EMBL" id="KAJ9680675.1"/>
    </source>
</evidence>
<dbReference type="SUPFAM" id="SSF52266">
    <property type="entry name" value="SGNH hydrolase"/>
    <property type="match status" value="1"/>
</dbReference>
<name>A0AA38Z1S2_VITRO</name>
<comment type="similarity">
    <text evidence="2">Belongs to the 'GDSL' lipolytic enzyme family.</text>
</comment>
<evidence type="ECO:0000256" key="4">
    <source>
        <dbReference type="ARBA" id="ARBA00022729"/>
    </source>
</evidence>
<dbReference type="InterPro" id="IPR035669">
    <property type="entry name" value="SGNH_plant_lipase-like"/>
</dbReference>
<evidence type="ECO:0000256" key="1">
    <source>
        <dbReference type="ARBA" id="ARBA00004613"/>
    </source>
</evidence>
<accession>A0AA38Z1S2</accession>
<keyword evidence="10" id="KW-1185">Reference proteome</keyword>
<dbReference type="Gene3D" id="3.40.50.1110">
    <property type="entry name" value="SGNH hydrolase"/>
    <property type="match status" value="1"/>
</dbReference>
<dbReference type="GO" id="GO:0005576">
    <property type="term" value="C:extracellular region"/>
    <property type="evidence" value="ECO:0007669"/>
    <property type="project" value="UniProtKB-SubCell"/>
</dbReference>
<evidence type="ECO:0008006" key="11">
    <source>
        <dbReference type="Google" id="ProtNLM"/>
    </source>
</evidence>
<comment type="subcellular location">
    <subcellularLocation>
        <location evidence="1">Secreted</location>
    </subcellularLocation>
</comment>
<dbReference type="AlphaFoldDB" id="A0AA38Z1S2"/>
<dbReference type="InterPro" id="IPR051238">
    <property type="entry name" value="GDSL_esterase/lipase"/>
</dbReference>
<dbReference type="GO" id="GO:0016042">
    <property type="term" value="P:lipid catabolic process"/>
    <property type="evidence" value="ECO:0007669"/>
    <property type="project" value="UniProtKB-KW"/>
</dbReference>
<dbReference type="Proteomes" id="UP001168098">
    <property type="component" value="Unassembled WGS sequence"/>
</dbReference>
<feature type="chain" id="PRO_5041458032" description="GDSL esterase/lipase" evidence="8">
    <location>
        <begin position="24"/>
        <end position="355"/>
    </location>
</feature>
<proteinExistence type="inferred from homology"/>
<comment type="caution">
    <text evidence="9">The sequence shown here is derived from an EMBL/GenBank/DDBJ whole genome shotgun (WGS) entry which is preliminary data.</text>
</comment>
<organism evidence="9 10">
    <name type="scientific">Vitis rotundifolia</name>
    <name type="common">Muscadine grape</name>
    <dbReference type="NCBI Taxonomy" id="103349"/>
    <lineage>
        <taxon>Eukaryota</taxon>
        <taxon>Viridiplantae</taxon>
        <taxon>Streptophyta</taxon>
        <taxon>Embryophyta</taxon>
        <taxon>Tracheophyta</taxon>
        <taxon>Spermatophyta</taxon>
        <taxon>Magnoliopsida</taxon>
        <taxon>eudicotyledons</taxon>
        <taxon>Gunneridae</taxon>
        <taxon>Pentapetalae</taxon>
        <taxon>rosids</taxon>
        <taxon>Vitales</taxon>
        <taxon>Vitaceae</taxon>
        <taxon>Viteae</taxon>
        <taxon>Vitis</taxon>
    </lineage>
</organism>
<gene>
    <name evidence="9" type="ORF">PVL29_019866</name>
</gene>
<protein>
    <recommendedName>
        <fullName evidence="11">GDSL esterase/lipase</fullName>
    </recommendedName>
</protein>
<feature type="signal peptide" evidence="8">
    <location>
        <begin position="1"/>
        <end position="23"/>
    </location>
</feature>
<evidence type="ECO:0000256" key="2">
    <source>
        <dbReference type="ARBA" id="ARBA00008668"/>
    </source>
</evidence>
<evidence type="ECO:0000256" key="3">
    <source>
        <dbReference type="ARBA" id="ARBA00022525"/>
    </source>
</evidence>
<dbReference type="InterPro" id="IPR001087">
    <property type="entry name" value="GDSL"/>
</dbReference>